<dbReference type="PANTHER" id="PTHR33383">
    <property type="entry name" value="MEMBRANE PROTEIN INSERTION EFFICIENCY FACTOR-RELATED"/>
    <property type="match status" value="1"/>
</dbReference>
<dbReference type="Pfam" id="PF01809">
    <property type="entry name" value="YidD"/>
    <property type="match status" value="1"/>
</dbReference>
<reference evidence="1" key="1">
    <citation type="submission" date="2020-05" db="EMBL/GenBank/DDBJ databases">
        <authorList>
            <person name="Chiriac C."/>
            <person name="Salcher M."/>
            <person name="Ghai R."/>
            <person name="Kavagutti S V."/>
        </authorList>
    </citation>
    <scope>NUCLEOTIDE SEQUENCE</scope>
</reference>
<accession>A0A6J6N999</accession>
<proteinExistence type="inferred from homology"/>
<dbReference type="NCBIfam" id="TIGR00278">
    <property type="entry name" value="membrane protein insertion efficiency factor YidD"/>
    <property type="match status" value="1"/>
</dbReference>
<sequence length="107" mass="12136">MRELALNLWVLPRNGLVLFIVGWRKFISPLYGDVCRYYPTCSAYGLGSIQQHGVIYGSLLTTWRILRCNPFAKGGVDEVKPGPKWLSLTKNGFVYAKQETALVEKEK</sequence>
<dbReference type="HAMAP" id="MF_00386">
    <property type="entry name" value="UPF0161_YidD"/>
    <property type="match status" value="1"/>
</dbReference>
<dbReference type="InterPro" id="IPR002696">
    <property type="entry name" value="Membr_insert_effic_factor_YidD"/>
</dbReference>
<name>A0A6J6N999_9ZZZZ</name>
<dbReference type="SMART" id="SM01234">
    <property type="entry name" value="Haemolytic"/>
    <property type="match status" value="1"/>
</dbReference>
<evidence type="ECO:0000313" key="1">
    <source>
        <dbReference type="EMBL" id="CAB4682697.1"/>
    </source>
</evidence>
<dbReference type="AlphaFoldDB" id="A0A6J6N999"/>
<gene>
    <name evidence="1" type="ORF">UFOPK2373_00356</name>
</gene>
<dbReference type="PANTHER" id="PTHR33383:SF1">
    <property type="entry name" value="MEMBRANE PROTEIN INSERTION EFFICIENCY FACTOR-RELATED"/>
    <property type="match status" value="1"/>
</dbReference>
<dbReference type="EMBL" id="CAEZXL010000040">
    <property type="protein sequence ID" value="CAB4682697.1"/>
    <property type="molecule type" value="Genomic_DNA"/>
</dbReference>
<organism evidence="1">
    <name type="scientific">freshwater metagenome</name>
    <dbReference type="NCBI Taxonomy" id="449393"/>
    <lineage>
        <taxon>unclassified sequences</taxon>
        <taxon>metagenomes</taxon>
        <taxon>ecological metagenomes</taxon>
    </lineage>
</organism>
<protein>
    <submittedName>
        <fullName evidence="1">Unannotated protein</fullName>
    </submittedName>
</protein>